<feature type="transmembrane region" description="Helical" evidence="7">
    <location>
        <begin position="354"/>
        <end position="376"/>
    </location>
</feature>
<protein>
    <submittedName>
        <fullName evidence="9">MFS transporter</fullName>
    </submittedName>
</protein>
<dbReference type="CDD" id="cd17321">
    <property type="entry name" value="MFS_MMR_MDR_like"/>
    <property type="match status" value="1"/>
</dbReference>
<accession>A0A8J3C8Y1</accession>
<dbReference type="InterPro" id="IPR036259">
    <property type="entry name" value="MFS_trans_sf"/>
</dbReference>
<keyword evidence="2" id="KW-0813">Transport</keyword>
<evidence type="ECO:0000256" key="7">
    <source>
        <dbReference type="SAM" id="Phobius"/>
    </source>
</evidence>
<dbReference type="RefSeq" id="WP_229686388.1">
    <property type="nucleotide sequence ID" value="NZ_BMMK01000012.1"/>
</dbReference>
<keyword evidence="5 7" id="KW-1133">Transmembrane helix</keyword>
<feature type="transmembrane region" description="Helical" evidence="7">
    <location>
        <begin position="144"/>
        <end position="166"/>
    </location>
</feature>
<proteinExistence type="predicted"/>
<feature type="transmembrane region" description="Helical" evidence="7">
    <location>
        <begin position="397"/>
        <end position="414"/>
    </location>
</feature>
<feature type="transmembrane region" description="Helical" evidence="7">
    <location>
        <begin position="293"/>
        <end position="316"/>
    </location>
</feature>
<feature type="transmembrane region" description="Helical" evidence="7">
    <location>
        <begin position="51"/>
        <end position="70"/>
    </location>
</feature>
<feature type="transmembrane region" description="Helical" evidence="7">
    <location>
        <begin position="267"/>
        <end position="287"/>
    </location>
</feature>
<organism evidence="9 10">
    <name type="scientific">Longimycelium tulufanense</name>
    <dbReference type="NCBI Taxonomy" id="907463"/>
    <lineage>
        <taxon>Bacteria</taxon>
        <taxon>Bacillati</taxon>
        <taxon>Actinomycetota</taxon>
        <taxon>Actinomycetes</taxon>
        <taxon>Pseudonocardiales</taxon>
        <taxon>Pseudonocardiaceae</taxon>
        <taxon>Longimycelium</taxon>
    </lineage>
</organism>
<keyword evidence="3" id="KW-1003">Cell membrane</keyword>
<evidence type="ECO:0000313" key="9">
    <source>
        <dbReference type="EMBL" id="GGM56996.1"/>
    </source>
</evidence>
<dbReference type="InterPro" id="IPR020846">
    <property type="entry name" value="MFS_dom"/>
</dbReference>
<evidence type="ECO:0000313" key="10">
    <source>
        <dbReference type="Proteomes" id="UP000637578"/>
    </source>
</evidence>
<feature type="transmembrane region" description="Helical" evidence="7">
    <location>
        <begin position="420"/>
        <end position="440"/>
    </location>
</feature>
<dbReference type="PANTHER" id="PTHR42718">
    <property type="entry name" value="MAJOR FACILITATOR SUPERFAMILY MULTIDRUG TRANSPORTER MFSC"/>
    <property type="match status" value="1"/>
</dbReference>
<dbReference type="Gene3D" id="1.20.1720.10">
    <property type="entry name" value="Multidrug resistance protein D"/>
    <property type="match status" value="1"/>
</dbReference>
<keyword evidence="6 7" id="KW-0472">Membrane</keyword>
<dbReference type="GO" id="GO:0005886">
    <property type="term" value="C:plasma membrane"/>
    <property type="evidence" value="ECO:0007669"/>
    <property type="project" value="UniProtKB-SubCell"/>
</dbReference>
<feature type="transmembrane region" description="Helical" evidence="7">
    <location>
        <begin position="172"/>
        <end position="190"/>
    </location>
</feature>
<keyword evidence="10" id="KW-1185">Reference proteome</keyword>
<evidence type="ECO:0000256" key="3">
    <source>
        <dbReference type="ARBA" id="ARBA00022475"/>
    </source>
</evidence>
<evidence type="ECO:0000256" key="4">
    <source>
        <dbReference type="ARBA" id="ARBA00022692"/>
    </source>
</evidence>
<reference evidence="9" key="1">
    <citation type="journal article" date="2014" name="Int. J. Syst. Evol. Microbiol.">
        <title>Complete genome sequence of Corynebacterium casei LMG S-19264T (=DSM 44701T), isolated from a smear-ripened cheese.</title>
        <authorList>
            <consortium name="US DOE Joint Genome Institute (JGI-PGF)"/>
            <person name="Walter F."/>
            <person name="Albersmeier A."/>
            <person name="Kalinowski J."/>
            <person name="Ruckert C."/>
        </authorList>
    </citation>
    <scope>NUCLEOTIDE SEQUENCE</scope>
    <source>
        <strain evidence="9">CGMCC 4.5737</strain>
    </source>
</reference>
<comment type="caution">
    <text evidence="9">The sequence shown here is derived from an EMBL/GenBank/DDBJ whole genome shotgun (WGS) entry which is preliminary data.</text>
</comment>
<keyword evidence="4 7" id="KW-0812">Transmembrane</keyword>
<feature type="transmembrane region" description="Helical" evidence="7">
    <location>
        <begin position="82"/>
        <end position="108"/>
    </location>
</feature>
<evidence type="ECO:0000256" key="2">
    <source>
        <dbReference type="ARBA" id="ARBA00022448"/>
    </source>
</evidence>
<dbReference type="Pfam" id="PF07690">
    <property type="entry name" value="MFS_1"/>
    <property type="match status" value="1"/>
</dbReference>
<reference evidence="9" key="2">
    <citation type="submission" date="2020-09" db="EMBL/GenBank/DDBJ databases">
        <authorList>
            <person name="Sun Q."/>
            <person name="Zhou Y."/>
        </authorList>
    </citation>
    <scope>NUCLEOTIDE SEQUENCE</scope>
    <source>
        <strain evidence="9">CGMCC 4.5737</strain>
    </source>
</reference>
<dbReference type="Proteomes" id="UP000637578">
    <property type="component" value="Unassembled WGS sequence"/>
</dbReference>
<dbReference type="Gene3D" id="1.20.1250.20">
    <property type="entry name" value="MFS general substrate transporter like domains"/>
    <property type="match status" value="1"/>
</dbReference>
<dbReference type="PRINTS" id="PR01036">
    <property type="entry name" value="TCRTETB"/>
</dbReference>
<feature type="domain" description="Major facilitator superfamily (MFS) profile" evidence="8">
    <location>
        <begin position="16"/>
        <end position="443"/>
    </location>
</feature>
<evidence type="ECO:0000256" key="6">
    <source>
        <dbReference type="ARBA" id="ARBA00023136"/>
    </source>
</evidence>
<feature type="transmembrane region" description="Helical" evidence="7">
    <location>
        <begin position="16"/>
        <end position="39"/>
    </location>
</feature>
<evidence type="ECO:0000256" key="1">
    <source>
        <dbReference type="ARBA" id="ARBA00004651"/>
    </source>
</evidence>
<dbReference type="GO" id="GO:0022857">
    <property type="term" value="F:transmembrane transporter activity"/>
    <property type="evidence" value="ECO:0007669"/>
    <property type="project" value="InterPro"/>
</dbReference>
<dbReference type="PROSITE" id="PS50850">
    <property type="entry name" value="MFS"/>
    <property type="match status" value="1"/>
</dbReference>
<dbReference type="SUPFAM" id="SSF103473">
    <property type="entry name" value="MFS general substrate transporter"/>
    <property type="match status" value="1"/>
</dbReference>
<sequence length="450" mass="45605">MEGAETPSGQRNRWEMVAVAGILAFVAMVDMGIVTLALPDIGSSLQVAPQAAQWAVLGYQLAVVALLLPVGRWMDGSAVRPVVLGATAAFAGFSALSAAAPGLGWLVAARVGQGVAGAVLFVLMPVLAAQSVRPELRGRAMSVPATLGPLGAVLGPVVGGVLLDWWGWRTVFLVKVPFCILGFVVAWKAAPRRGELRRPSVSVIADCALIATAVVVVLLALTFAVEAPLALLLGLLAVPAFVRWLGRESGQRVRATLTDSRTWGVNGAVLALAAALAGVQYLVALHLQHDTGVSATATGLAMLALPVAMGLAGPLGGRLADRFGHRRIATVGAAVTAIGLLLLTAGQTGAPPDIAWRMAIAGIGMGLYGGPTQALVMASTPPHRMATAGSVTQTARSLGFTLGPALATTAWGVAGGGTVGTTTGLAMAVIAAVLATALLSRGRPLALVTR</sequence>
<evidence type="ECO:0000256" key="5">
    <source>
        <dbReference type="ARBA" id="ARBA00022989"/>
    </source>
</evidence>
<feature type="transmembrane region" description="Helical" evidence="7">
    <location>
        <begin position="328"/>
        <end position="348"/>
    </location>
</feature>
<feature type="transmembrane region" description="Helical" evidence="7">
    <location>
        <begin position="202"/>
        <end position="223"/>
    </location>
</feature>
<feature type="transmembrane region" description="Helical" evidence="7">
    <location>
        <begin position="114"/>
        <end position="132"/>
    </location>
</feature>
<dbReference type="PANTHER" id="PTHR42718:SF46">
    <property type="entry name" value="BLR6921 PROTEIN"/>
    <property type="match status" value="1"/>
</dbReference>
<evidence type="ECO:0000259" key="8">
    <source>
        <dbReference type="PROSITE" id="PS50850"/>
    </source>
</evidence>
<name>A0A8J3C8Y1_9PSEU</name>
<dbReference type="AlphaFoldDB" id="A0A8J3C8Y1"/>
<gene>
    <name evidence="9" type="ORF">GCM10012275_30170</name>
</gene>
<comment type="subcellular location">
    <subcellularLocation>
        <location evidence="1">Cell membrane</location>
        <topology evidence="1">Multi-pass membrane protein</topology>
    </subcellularLocation>
</comment>
<dbReference type="EMBL" id="BMMK01000012">
    <property type="protein sequence ID" value="GGM56996.1"/>
    <property type="molecule type" value="Genomic_DNA"/>
</dbReference>
<feature type="transmembrane region" description="Helical" evidence="7">
    <location>
        <begin position="229"/>
        <end position="246"/>
    </location>
</feature>
<dbReference type="InterPro" id="IPR011701">
    <property type="entry name" value="MFS"/>
</dbReference>